<evidence type="ECO:0000256" key="1">
    <source>
        <dbReference type="ARBA" id="ARBA00023002"/>
    </source>
</evidence>
<dbReference type="Pfam" id="PF01494">
    <property type="entry name" value="FAD_binding_3"/>
    <property type="match status" value="1"/>
</dbReference>
<dbReference type="PATRIC" id="fig|1227455.4.peg.1849"/>
<comment type="caution">
    <text evidence="3">The sequence shown here is derived from an EMBL/GenBank/DDBJ whole genome shotgun (WGS) entry which is preliminary data.</text>
</comment>
<keyword evidence="1" id="KW-0560">Oxidoreductase</keyword>
<evidence type="ECO:0000313" key="4">
    <source>
        <dbReference type="Proteomes" id="UP000011669"/>
    </source>
</evidence>
<dbReference type="InParanoid" id="M0MGF2"/>
<dbReference type="Proteomes" id="UP000011669">
    <property type="component" value="Unassembled WGS sequence"/>
</dbReference>
<dbReference type="Gene3D" id="3.50.50.60">
    <property type="entry name" value="FAD/NAD(P)-binding domain"/>
    <property type="match status" value="2"/>
</dbReference>
<dbReference type="EMBL" id="AOMD01000021">
    <property type="protein sequence ID" value="EMA44786.1"/>
    <property type="molecule type" value="Genomic_DNA"/>
</dbReference>
<protein>
    <recommendedName>
        <fullName evidence="2">FAD-binding domain-containing protein</fullName>
    </recommendedName>
</protein>
<keyword evidence="4" id="KW-1185">Reference proteome</keyword>
<dbReference type="PANTHER" id="PTHR43476">
    <property type="entry name" value="3-(3-HYDROXY-PHENYL)PROPIONATE/3-HYDROXYCINNAMIC ACID HYDROXYLASE"/>
    <property type="match status" value="1"/>
</dbReference>
<dbReference type="InterPro" id="IPR050631">
    <property type="entry name" value="PheA/TfdB_FAD_monoxygenase"/>
</dbReference>
<feature type="domain" description="FAD-binding" evidence="2">
    <location>
        <begin position="8"/>
        <end position="354"/>
    </location>
</feature>
<organism evidence="3 4">
    <name type="scientific">Halococcus saccharolyticus DSM 5350</name>
    <dbReference type="NCBI Taxonomy" id="1227455"/>
    <lineage>
        <taxon>Archaea</taxon>
        <taxon>Methanobacteriati</taxon>
        <taxon>Methanobacteriota</taxon>
        <taxon>Stenosarchaea group</taxon>
        <taxon>Halobacteria</taxon>
        <taxon>Halobacteriales</taxon>
        <taxon>Halococcaceae</taxon>
        <taxon>Halococcus</taxon>
    </lineage>
</organism>
<evidence type="ECO:0000313" key="3">
    <source>
        <dbReference type="EMBL" id="EMA44786.1"/>
    </source>
</evidence>
<dbReference type="GO" id="GO:0016491">
    <property type="term" value="F:oxidoreductase activity"/>
    <property type="evidence" value="ECO:0007669"/>
    <property type="project" value="UniProtKB-KW"/>
</dbReference>
<dbReference type="RefSeq" id="WP_006077656.1">
    <property type="nucleotide sequence ID" value="NZ_AOMD01000021.1"/>
</dbReference>
<gene>
    <name evidence="3" type="ORF">C449_09014</name>
</gene>
<dbReference type="STRING" id="1227455.C449_09014"/>
<dbReference type="SUPFAM" id="SSF51905">
    <property type="entry name" value="FAD/NAD(P)-binding domain"/>
    <property type="match status" value="1"/>
</dbReference>
<name>M0MGF2_9EURY</name>
<dbReference type="InterPro" id="IPR002938">
    <property type="entry name" value="FAD-bd"/>
</dbReference>
<dbReference type="PANTHER" id="PTHR43476:SF5">
    <property type="entry name" value="FAD-DEPENDENT MONOOXYGENASE"/>
    <property type="match status" value="1"/>
</dbReference>
<proteinExistence type="predicted"/>
<evidence type="ECO:0000259" key="2">
    <source>
        <dbReference type="Pfam" id="PF01494"/>
    </source>
</evidence>
<dbReference type="PRINTS" id="PR00420">
    <property type="entry name" value="RNGMNOXGNASE"/>
</dbReference>
<sequence length="419" mass="45392">MPSRTETADVVVVGCGPGGAVLAYLLARSGVDVALLERASTFEREYRGFGWNPGVIRLFDEMDVLDDVLDLAHETVTEGSFSLYGEEVSVLDFDLLDTDYSYALMMEQPALLECLVDHASGYDRFSFHPATTATDLRADESGGCGGVHAHDRQANEDVEFEARVVVGADGRYSTVRSRAGIDPGLFDSPIDLVWFKLPSGTVDASSQGRIDRDGVLVYFGLGGGDIQVGYLVEDGEWPSIRNAGFDAFRTRVAAIDPHLGSVIDTHLDGFRDTTLLDVAPGLAETWTREGLLLLGDAAHVASPIGAQGNPLAVEDAVVAHDLLVDELAKTGGVLSAEALRAFETRRRPSVERVTSLQRRAAANLAFWLNYGRYVPPWLVRASTAAFGWTVPRSKRIRGLVESFALGDRSISVARTHFTD</sequence>
<dbReference type="InterPro" id="IPR036188">
    <property type="entry name" value="FAD/NAD-bd_sf"/>
</dbReference>
<dbReference type="AlphaFoldDB" id="M0MGF2"/>
<dbReference type="GO" id="GO:0071949">
    <property type="term" value="F:FAD binding"/>
    <property type="evidence" value="ECO:0007669"/>
    <property type="project" value="InterPro"/>
</dbReference>
<reference evidence="3 4" key="1">
    <citation type="journal article" date="2014" name="PLoS Genet.">
        <title>Phylogenetically driven sequencing of extremely halophilic archaea reveals strategies for static and dynamic osmo-response.</title>
        <authorList>
            <person name="Becker E.A."/>
            <person name="Seitzer P.M."/>
            <person name="Tritt A."/>
            <person name="Larsen D."/>
            <person name="Krusor M."/>
            <person name="Yao A.I."/>
            <person name="Wu D."/>
            <person name="Madern D."/>
            <person name="Eisen J.A."/>
            <person name="Darling A.E."/>
            <person name="Facciotti M.T."/>
        </authorList>
    </citation>
    <scope>NUCLEOTIDE SEQUENCE [LARGE SCALE GENOMIC DNA]</scope>
    <source>
        <strain evidence="3 4">DSM 5350</strain>
    </source>
</reference>
<accession>M0MGF2</accession>
<dbReference type="OrthoDB" id="306174at2157"/>